<dbReference type="InterPro" id="IPR036291">
    <property type="entry name" value="NAD(P)-bd_dom_sf"/>
</dbReference>
<reference evidence="15 16" key="1">
    <citation type="submission" date="2016-07" db="EMBL/GenBank/DDBJ databases">
        <title>Pervasive Adenine N6-methylation of Active Genes in Fungi.</title>
        <authorList>
            <consortium name="DOE Joint Genome Institute"/>
            <person name="Mondo S.J."/>
            <person name="Dannebaum R.O."/>
            <person name="Kuo R.C."/>
            <person name="Labutti K."/>
            <person name="Haridas S."/>
            <person name="Kuo A."/>
            <person name="Salamov A."/>
            <person name="Ahrendt S.R."/>
            <person name="Lipzen A."/>
            <person name="Sullivan W."/>
            <person name="Andreopoulos W.B."/>
            <person name="Clum A."/>
            <person name="Lindquist E."/>
            <person name="Daum C."/>
            <person name="Ramamoorthy G.K."/>
            <person name="Gryganskyi A."/>
            <person name="Culley D."/>
            <person name="Magnuson J.K."/>
            <person name="James T.Y."/>
            <person name="O'Malley M.A."/>
            <person name="Stajich J.E."/>
            <person name="Spatafora J.W."/>
            <person name="Visel A."/>
            <person name="Grigoriev I.V."/>
        </authorList>
    </citation>
    <scope>NUCLEOTIDE SEQUENCE [LARGE SCALE GENOMIC DNA]</scope>
    <source>
        <strain evidence="15 16">JEL800</strain>
    </source>
</reference>
<dbReference type="InterPro" id="IPR001236">
    <property type="entry name" value="Lactate/malate_DH_N"/>
</dbReference>
<evidence type="ECO:0000313" key="15">
    <source>
        <dbReference type="EMBL" id="ORY52962.1"/>
    </source>
</evidence>
<keyword evidence="6 10" id="KW-0520">NAD</keyword>
<dbReference type="InterPro" id="IPR001557">
    <property type="entry name" value="L-lactate/malate_DH"/>
</dbReference>
<dbReference type="GO" id="GO:0006735">
    <property type="term" value="P:NADH regeneration"/>
    <property type="evidence" value="ECO:0007669"/>
    <property type="project" value="EnsemblFungi"/>
</dbReference>
<evidence type="ECO:0000256" key="1">
    <source>
        <dbReference type="ARBA" id="ARBA00008824"/>
    </source>
</evidence>
<dbReference type="Gene3D" id="3.40.50.720">
    <property type="entry name" value="NAD(P)-binding Rossmann-like Domain"/>
    <property type="match status" value="1"/>
</dbReference>
<dbReference type="InterPro" id="IPR010097">
    <property type="entry name" value="Malate_DH_type1"/>
</dbReference>
<dbReference type="STRING" id="329046.A0A1Y2D121"/>
<comment type="caution">
    <text evidence="15">The sequence shown here is derived from an EMBL/GenBank/DDBJ whole genome shotgun (WGS) entry which is preliminary data.</text>
</comment>
<evidence type="ECO:0000256" key="5">
    <source>
        <dbReference type="ARBA" id="ARBA00023002"/>
    </source>
</evidence>
<feature type="binding site" evidence="9">
    <location>
        <position position="89"/>
    </location>
    <ligand>
        <name>substrate</name>
    </ligand>
</feature>
<dbReference type="InterPro" id="IPR015955">
    <property type="entry name" value="Lactate_DH/Glyco_Ohase_4_C"/>
</dbReference>
<evidence type="ECO:0000256" key="6">
    <source>
        <dbReference type="ARBA" id="ARBA00023027"/>
    </source>
</evidence>
<dbReference type="GO" id="GO:0006635">
    <property type="term" value="P:fatty acid beta-oxidation"/>
    <property type="evidence" value="ECO:0007669"/>
    <property type="project" value="EnsemblFungi"/>
</dbReference>
<dbReference type="CDD" id="cd01337">
    <property type="entry name" value="MDH_glyoxysomal_mitochondrial"/>
    <property type="match status" value="1"/>
</dbReference>
<gene>
    <name evidence="15" type="ORF">BCR33DRAFT_711369</name>
</gene>
<evidence type="ECO:0000313" key="16">
    <source>
        <dbReference type="Proteomes" id="UP000193642"/>
    </source>
</evidence>
<dbReference type="PIRSF" id="PIRSF000102">
    <property type="entry name" value="Lac_mal_DH"/>
    <property type="match status" value="1"/>
</dbReference>
<dbReference type="PROSITE" id="PS00068">
    <property type="entry name" value="MDH"/>
    <property type="match status" value="1"/>
</dbReference>
<dbReference type="InterPro" id="IPR022383">
    <property type="entry name" value="Lactate/malate_DH_C"/>
</dbReference>
<organism evidence="15 16">
    <name type="scientific">Rhizoclosmatium globosum</name>
    <dbReference type="NCBI Taxonomy" id="329046"/>
    <lineage>
        <taxon>Eukaryota</taxon>
        <taxon>Fungi</taxon>
        <taxon>Fungi incertae sedis</taxon>
        <taxon>Chytridiomycota</taxon>
        <taxon>Chytridiomycota incertae sedis</taxon>
        <taxon>Chytridiomycetes</taxon>
        <taxon>Chytridiales</taxon>
        <taxon>Chytriomycetaceae</taxon>
        <taxon>Rhizoclosmatium</taxon>
    </lineage>
</organism>
<protein>
    <recommendedName>
        <fullName evidence="3 12">Malate dehydrogenase</fullName>
        <ecNumber evidence="3 12">1.1.1.37</ecNumber>
    </recommendedName>
</protein>
<dbReference type="EMBL" id="MCGO01000002">
    <property type="protein sequence ID" value="ORY52962.1"/>
    <property type="molecule type" value="Genomic_DNA"/>
</dbReference>
<dbReference type="OrthoDB" id="4069699at2759"/>
<dbReference type="Pfam" id="PF00056">
    <property type="entry name" value="Ldh_1_N"/>
    <property type="match status" value="1"/>
</dbReference>
<feature type="binding site" evidence="10">
    <location>
        <begin position="119"/>
        <end position="121"/>
    </location>
    <ligand>
        <name>NAD(+)</name>
        <dbReference type="ChEBI" id="CHEBI:57540"/>
    </ligand>
</feature>
<feature type="domain" description="Lactate/malate dehydrogenase N-terminal" evidence="13">
    <location>
        <begin position="4"/>
        <end position="147"/>
    </location>
</feature>
<dbReference type="InterPro" id="IPR001252">
    <property type="entry name" value="Malate_DH_AS"/>
</dbReference>
<feature type="binding site" evidence="9">
    <location>
        <position position="83"/>
    </location>
    <ligand>
        <name>substrate</name>
    </ligand>
</feature>
<evidence type="ECO:0000256" key="4">
    <source>
        <dbReference type="ARBA" id="ARBA00022532"/>
    </source>
</evidence>
<evidence type="ECO:0000256" key="11">
    <source>
        <dbReference type="RuleBase" id="RU003369"/>
    </source>
</evidence>
<evidence type="ECO:0000256" key="12">
    <source>
        <dbReference type="RuleBase" id="RU003405"/>
    </source>
</evidence>
<evidence type="ECO:0000259" key="14">
    <source>
        <dbReference type="Pfam" id="PF02866"/>
    </source>
</evidence>
<comment type="catalytic activity">
    <reaction evidence="7 12">
        <text>(S)-malate + NAD(+) = oxaloacetate + NADH + H(+)</text>
        <dbReference type="Rhea" id="RHEA:21432"/>
        <dbReference type="ChEBI" id="CHEBI:15378"/>
        <dbReference type="ChEBI" id="CHEBI:15589"/>
        <dbReference type="ChEBI" id="CHEBI:16452"/>
        <dbReference type="ChEBI" id="CHEBI:57540"/>
        <dbReference type="ChEBI" id="CHEBI:57945"/>
        <dbReference type="EC" id="1.1.1.37"/>
    </reaction>
</comment>
<evidence type="ECO:0000256" key="3">
    <source>
        <dbReference type="ARBA" id="ARBA00012995"/>
    </source>
</evidence>
<dbReference type="FunFam" id="3.40.50.720:FF:000013">
    <property type="entry name" value="Malate dehydrogenase"/>
    <property type="match status" value="1"/>
</dbReference>
<dbReference type="GO" id="GO:0006099">
    <property type="term" value="P:tricarboxylic acid cycle"/>
    <property type="evidence" value="ECO:0007669"/>
    <property type="project" value="UniProtKB-KW"/>
</dbReference>
<feature type="binding site" evidence="10">
    <location>
        <position position="96"/>
    </location>
    <ligand>
        <name>NAD(+)</name>
        <dbReference type="ChEBI" id="CHEBI:57540"/>
    </ligand>
</feature>
<dbReference type="FunFam" id="3.90.110.10:FF:000001">
    <property type="entry name" value="Malate dehydrogenase"/>
    <property type="match status" value="1"/>
</dbReference>
<name>A0A1Y2D121_9FUNG</name>
<evidence type="ECO:0000256" key="10">
    <source>
        <dbReference type="PIRSR" id="PIRSR000102-3"/>
    </source>
</evidence>
<feature type="active site" description="Proton acceptor" evidence="8">
    <location>
        <position position="179"/>
    </location>
</feature>
<proteinExistence type="inferred from homology"/>
<evidence type="ECO:0000256" key="7">
    <source>
        <dbReference type="ARBA" id="ARBA00048313"/>
    </source>
</evidence>
<keyword evidence="5 11" id="KW-0560">Oxidoreductase</keyword>
<dbReference type="PANTHER" id="PTHR11540">
    <property type="entry name" value="MALATE AND LACTATE DEHYDROGENASE"/>
    <property type="match status" value="1"/>
</dbReference>
<dbReference type="EC" id="1.1.1.37" evidence="3 12"/>
<dbReference type="GO" id="GO:0030060">
    <property type="term" value="F:L-malate dehydrogenase (NAD+) activity"/>
    <property type="evidence" value="ECO:0007669"/>
    <property type="project" value="UniProtKB-EC"/>
</dbReference>
<dbReference type="Pfam" id="PF02866">
    <property type="entry name" value="Ldh_1_C"/>
    <property type="match status" value="1"/>
</dbReference>
<accession>A0A1Y2D121</accession>
<dbReference type="SUPFAM" id="SSF51735">
    <property type="entry name" value="NAD(P)-binding Rossmann-fold domains"/>
    <property type="match status" value="1"/>
</dbReference>
<keyword evidence="16" id="KW-1185">Reference proteome</keyword>
<dbReference type="Proteomes" id="UP000193642">
    <property type="component" value="Unassembled WGS sequence"/>
</dbReference>
<comment type="similarity">
    <text evidence="1">Belongs to the LDH/MDH superfamily. MDH type 1 family.</text>
</comment>
<dbReference type="Gene3D" id="3.90.110.10">
    <property type="entry name" value="Lactate dehydrogenase/glycoside hydrolase, family 4, C-terminal"/>
    <property type="match status" value="1"/>
</dbReference>
<dbReference type="PANTHER" id="PTHR11540:SF16">
    <property type="entry name" value="MALATE DEHYDROGENASE, MITOCHONDRIAL"/>
    <property type="match status" value="1"/>
</dbReference>
<keyword evidence="4 12" id="KW-0816">Tricarboxylic acid cycle</keyword>
<evidence type="ECO:0000256" key="8">
    <source>
        <dbReference type="PIRSR" id="PIRSR000102-1"/>
    </source>
</evidence>
<dbReference type="SUPFAM" id="SSF56327">
    <property type="entry name" value="LDH C-terminal domain-like"/>
    <property type="match status" value="1"/>
</dbReference>
<sequence>MPYVKVAICGAAGGIGQPLSLLMKTNPLVTELALFDIVNTPGVAADLSHINTPAKVTGYKGNDELAQALAGSYMVIIPAGVPRKPGMTRDDLFNINAGIVKSLAVGIATHCPKALICIISNPVNSTVPIVAEVLKQHNVFDPRKLFGVTTLDIVRANTFISGAKNVSVQGTEVPVIGGHSGVTIVPILSATPSYSEEEVKALTQRIQYGGDEVVKAKDGAGSATLSMAFAGARFANSLLDATVAKKSGVKECTFVKSDVVPGVEYFSSVVEFGPEGVHKIFPIPSLNAYEKTLFDACIPELKTNIQKGIDFVKNA</sequence>
<evidence type="ECO:0000259" key="13">
    <source>
        <dbReference type="Pfam" id="PF00056"/>
    </source>
</evidence>
<evidence type="ECO:0000256" key="9">
    <source>
        <dbReference type="PIRSR" id="PIRSR000102-2"/>
    </source>
</evidence>
<dbReference type="GO" id="GO:0006108">
    <property type="term" value="P:malate metabolic process"/>
    <property type="evidence" value="ECO:0007669"/>
    <property type="project" value="InterPro"/>
</dbReference>
<feature type="binding site" evidence="9">
    <location>
        <position position="121"/>
    </location>
    <ligand>
        <name>substrate</name>
    </ligand>
</feature>
<feature type="binding site" evidence="10">
    <location>
        <position position="36"/>
    </location>
    <ligand>
        <name>NAD(+)</name>
        <dbReference type="ChEBI" id="CHEBI:57540"/>
    </ligand>
</feature>
<dbReference type="GO" id="GO:0005782">
    <property type="term" value="C:peroxisomal matrix"/>
    <property type="evidence" value="ECO:0007669"/>
    <property type="project" value="EnsemblFungi"/>
</dbReference>
<dbReference type="AlphaFoldDB" id="A0A1Y2D121"/>
<dbReference type="NCBIfam" id="TIGR01772">
    <property type="entry name" value="MDH_euk_gproteo"/>
    <property type="match status" value="1"/>
</dbReference>
<feature type="binding site" evidence="9">
    <location>
        <position position="155"/>
    </location>
    <ligand>
        <name>substrate</name>
    </ligand>
</feature>
<feature type="binding site" evidence="10">
    <location>
        <position position="227"/>
    </location>
    <ligand>
        <name>NAD(+)</name>
        <dbReference type="ChEBI" id="CHEBI:57540"/>
    </ligand>
</feature>
<comment type="subunit">
    <text evidence="2">Homodimer.</text>
</comment>
<feature type="domain" description="Lactate/malate dehydrogenase C-terminal" evidence="14">
    <location>
        <begin position="149"/>
        <end position="311"/>
    </location>
</feature>
<evidence type="ECO:0000256" key="2">
    <source>
        <dbReference type="ARBA" id="ARBA00011738"/>
    </source>
</evidence>
<feature type="binding site" evidence="10">
    <location>
        <begin position="10"/>
        <end position="16"/>
    </location>
    <ligand>
        <name>NAD(+)</name>
        <dbReference type="ChEBI" id="CHEBI:57540"/>
    </ligand>
</feature>
<dbReference type="GO" id="GO:0003729">
    <property type="term" value="F:mRNA binding"/>
    <property type="evidence" value="ECO:0007669"/>
    <property type="project" value="EnsemblFungi"/>
</dbReference>